<dbReference type="OrthoDB" id="3265906at2759"/>
<keyword evidence="2" id="KW-0808">Transferase</keyword>
<dbReference type="PANTHER" id="PTHR43464">
    <property type="entry name" value="METHYLTRANSFERASE"/>
    <property type="match status" value="1"/>
</dbReference>
<dbReference type="Pfam" id="PF13489">
    <property type="entry name" value="Methyltransf_23"/>
    <property type="match status" value="1"/>
</dbReference>
<dbReference type="EMBL" id="CAJNOQ010002262">
    <property type="protein sequence ID" value="CAF0948242.1"/>
    <property type="molecule type" value="Genomic_DNA"/>
</dbReference>
<evidence type="ECO:0008006" key="8">
    <source>
        <dbReference type="Google" id="ProtNLM"/>
    </source>
</evidence>
<dbReference type="CDD" id="cd02440">
    <property type="entry name" value="AdoMet_MTases"/>
    <property type="match status" value="1"/>
</dbReference>
<evidence type="ECO:0000256" key="4">
    <source>
        <dbReference type="ARBA" id="ARBA00022691"/>
    </source>
</evidence>
<dbReference type="InterPro" id="IPR010233">
    <property type="entry name" value="UbiG_MeTrfase"/>
</dbReference>
<dbReference type="Gene3D" id="3.40.50.150">
    <property type="entry name" value="Vaccinia Virus protein VP39"/>
    <property type="match status" value="1"/>
</dbReference>
<dbReference type="EMBL" id="CAJOBC010002262">
    <property type="protein sequence ID" value="CAF3724203.1"/>
    <property type="molecule type" value="Genomic_DNA"/>
</dbReference>
<proteinExistence type="predicted"/>
<reference evidence="5" key="1">
    <citation type="submission" date="2021-02" db="EMBL/GenBank/DDBJ databases">
        <authorList>
            <person name="Nowell W R."/>
        </authorList>
    </citation>
    <scope>NUCLEOTIDE SEQUENCE</scope>
</reference>
<dbReference type="PANTHER" id="PTHR43464:SF19">
    <property type="entry name" value="UBIQUINONE BIOSYNTHESIS O-METHYLTRANSFERASE, MITOCHONDRIAL"/>
    <property type="match status" value="1"/>
</dbReference>
<evidence type="ECO:0000256" key="3">
    <source>
        <dbReference type="ARBA" id="ARBA00022688"/>
    </source>
</evidence>
<dbReference type="GO" id="GO:0010420">
    <property type="term" value="F:polyprenyldihydroxybenzoate methyltransferase activity"/>
    <property type="evidence" value="ECO:0007669"/>
    <property type="project" value="InterPro"/>
</dbReference>
<dbReference type="SUPFAM" id="SSF53335">
    <property type="entry name" value="S-adenosyl-L-methionine-dependent methyltransferases"/>
    <property type="match status" value="1"/>
</dbReference>
<sequence>MSSRRLVIVLRTFTRSHSTSTTKITSSSFSSSVDVAEVSKFRLLADRWWNENGEFQALHSLNQLRVPFIREQLLQQHPPFNLHLSHATEKTIQTPTLAMSTSKNFLEPLKGFKLLDIGCGGGLLAEPLARLGASILGIDACLESIETAKLHADLSLTGRLNYKHVTLEQLCEDQSEHEKYDAIIASEVFEHINDIDKFVENTNKLLKSGGLCFVTTINRTVTSYVVAILGAEYLFRAVPQGTHDWNRLIKPVDLTMIFEKMKTGTA</sequence>
<evidence type="ECO:0000256" key="2">
    <source>
        <dbReference type="ARBA" id="ARBA00022679"/>
    </source>
</evidence>
<protein>
    <recommendedName>
        <fullName evidence="8">3-demethylubiquinol 3-O-methyltransferase</fullName>
    </recommendedName>
</protein>
<dbReference type="NCBIfam" id="TIGR01983">
    <property type="entry name" value="UbiG"/>
    <property type="match status" value="1"/>
</dbReference>
<keyword evidence="1" id="KW-0489">Methyltransferase</keyword>
<gene>
    <name evidence="5" type="ORF">GPM918_LOCUS11093</name>
    <name evidence="6" type="ORF">SRO942_LOCUS11094</name>
</gene>
<dbReference type="Proteomes" id="UP000681722">
    <property type="component" value="Unassembled WGS sequence"/>
</dbReference>
<keyword evidence="3" id="KW-0831">Ubiquinone biosynthesis</keyword>
<keyword evidence="7" id="KW-1185">Reference proteome</keyword>
<evidence type="ECO:0000256" key="1">
    <source>
        <dbReference type="ARBA" id="ARBA00022603"/>
    </source>
</evidence>
<evidence type="ECO:0000313" key="6">
    <source>
        <dbReference type="EMBL" id="CAF3724203.1"/>
    </source>
</evidence>
<comment type="caution">
    <text evidence="5">The sequence shown here is derived from an EMBL/GenBank/DDBJ whole genome shotgun (WGS) entry which is preliminary data.</text>
</comment>
<dbReference type="GO" id="GO:0005739">
    <property type="term" value="C:mitochondrion"/>
    <property type="evidence" value="ECO:0007669"/>
    <property type="project" value="TreeGrafter"/>
</dbReference>
<evidence type="ECO:0000313" key="5">
    <source>
        <dbReference type="EMBL" id="CAF0948242.1"/>
    </source>
</evidence>
<evidence type="ECO:0000313" key="7">
    <source>
        <dbReference type="Proteomes" id="UP000663829"/>
    </source>
</evidence>
<organism evidence="5 7">
    <name type="scientific">Didymodactylos carnosus</name>
    <dbReference type="NCBI Taxonomy" id="1234261"/>
    <lineage>
        <taxon>Eukaryota</taxon>
        <taxon>Metazoa</taxon>
        <taxon>Spiralia</taxon>
        <taxon>Gnathifera</taxon>
        <taxon>Rotifera</taxon>
        <taxon>Eurotatoria</taxon>
        <taxon>Bdelloidea</taxon>
        <taxon>Philodinida</taxon>
        <taxon>Philodinidae</taxon>
        <taxon>Didymodactylos</taxon>
    </lineage>
</organism>
<keyword evidence="4" id="KW-0949">S-adenosyl-L-methionine</keyword>
<dbReference type="GO" id="GO:0032259">
    <property type="term" value="P:methylation"/>
    <property type="evidence" value="ECO:0007669"/>
    <property type="project" value="UniProtKB-KW"/>
</dbReference>
<accession>A0A814CXX7</accession>
<dbReference type="InterPro" id="IPR029063">
    <property type="entry name" value="SAM-dependent_MTases_sf"/>
</dbReference>
<dbReference type="AlphaFoldDB" id="A0A814CXX7"/>
<dbReference type="GO" id="GO:0061542">
    <property type="term" value="F:3-demethylubiquinol 3-O-methyltransferase activity"/>
    <property type="evidence" value="ECO:0007669"/>
    <property type="project" value="InterPro"/>
</dbReference>
<dbReference type="Proteomes" id="UP000663829">
    <property type="component" value="Unassembled WGS sequence"/>
</dbReference>
<name>A0A814CXX7_9BILA</name>